<feature type="domain" description="Carrier" evidence="4">
    <location>
        <begin position="4"/>
        <end position="79"/>
    </location>
</feature>
<dbReference type="Gene3D" id="1.10.1200.10">
    <property type="entry name" value="ACP-like"/>
    <property type="match status" value="1"/>
</dbReference>
<dbReference type="PROSITE" id="PS50075">
    <property type="entry name" value="CARRIER"/>
    <property type="match status" value="1"/>
</dbReference>
<comment type="PTM">
    <text evidence="3">4'-phosphopantetheine is transferred from CoA to a specific serine of apo-ACP by AcpS. This modification is essential for activity because fatty acids are bound in thioester linkage to the sulfhydryl of the prosthetic group.</text>
</comment>
<evidence type="ECO:0000313" key="5">
    <source>
        <dbReference type="EMBL" id="SFN44354.1"/>
    </source>
</evidence>
<evidence type="ECO:0000256" key="2">
    <source>
        <dbReference type="ARBA" id="ARBA00022553"/>
    </source>
</evidence>
<evidence type="ECO:0000256" key="1">
    <source>
        <dbReference type="ARBA" id="ARBA00022450"/>
    </source>
</evidence>
<accession>A0A1I4Z250</accession>
<sequence>MEKHAIFQEVSQLLVQLFELSPEDITPESRLYEDLELDSIDAVDMVVHLQKKTGRKIKPEAFKSVRTVQDVVDAVEQLFKEQPSTEPSLKDQ</sequence>
<protein>
    <recommendedName>
        <fullName evidence="3">Acyl carrier protein</fullName>
        <shortName evidence="3">ACP</shortName>
    </recommendedName>
</protein>
<dbReference type="SUPFAM" id="SSF47336">
    <property type="entry name" value="ACP-like"/>
    <property type="match status" value="1"/>
</dbReference>
<dbReference type="NCBIfam" id="NF003757">
    <property type="entry name" value="PRK05350.1"/>
    <property type="match status" value="1"/>
</dbReference>
<gene>
    <name evidence="3" type="primary">acpP</name>
    <name evidence="5" type="ORF">SAMN05421579_1049</name>
</gene>
<keyword evidence="3" id="KW-0444">Lipid biosynthesis</keyword>
<comment type="pathway">
    <text evidence="3">Lipid metabolism; fatty acid biosynthesis.</text>
</comment>
<dbReference type="GO" id="GO:0005737">
    <property type="term" value="C:cytoplasm"/>
    <property type="evidence" value="ECO:0007669"/>
    <property type="project" value="UniProtKB-SubCell"/>
</dbReference>
<keyword evidence="3" id="KW-0443">Lipid metabolism</keyword>
<keyword evidence="2 3" id="KW-0597">Phosphoprotein</keyword>
<keyword evidence="3" id="KW-0276">Fatty acid metabolism</keyword>
<comment type="subcellular location">
    <subcellularLocation>
        <location evidence="3">Cytoplasm</location>
    </subcellularLocation>
</comment>
<dbReference type="Pfam" id="PF00550">
    <property type="entry name" value="PP-binding"/>
    <property type="match status" value="1"/>
</dbReference>
<name>A0A1I4Z250_9GAMM</name>
<dbReference type="STRING" id="53341.SAMN05421579_1049"/>
<comment type="function">
    <text evidence="3">Carrier of the growing fatty acid chain in fatty acid biosynthesis.</text>
</comment>
<dbReference type="HAMAP" id="MF_01217">
    <property type="entry name" value="Acyl_carrier"/>
    <property type="match status" value="1"/>
</dbReference>
<feature type="modified residue" description="O-(pantetheine 4'-phosphoryl)serine" evidence="3">
    <location>
        <position position="39"/>
    </location>
</feature>
<evidence type="ECO:0000259" key="4">
    <source>
        <dbReference type="PROSITE" id="PS50075"/>
    </source>
</evidence>
<evidence type="ECO:0000256" key="3">
    <source>
        <dbReference type="HAMAP-Rule" id="MF_01217"/>
    </source>
</evidence>
<dbReference type="InterPro" id="IPR003231">
    <property type="entry name" value="ACP"/>
</dbReference>
<dbReference type="AlphaFoldDB" id="A0A1I4Z250"/>
<keyword evidence="6" id="KW-1185">Reference proteome</keyword>
<keyword evidence="3" id="KW-0963">Cytoplasm</keyword>
<comment type="similarity">
    <text evidence="3">Belongs to the acyl carrier protein (ACP) family.</text>
</comment>
<dbReference type="UniPathway" id="UPA00094"/>
<dbReference type="EMBL" id="FOVO01000004">
    <property type="protein sequence ID" value="SFN44354.1"/>
    <property type="molecule type" value="Genomic_DNA"/>
</dbReference>
<dbReference type="InterPro" id="IPR009081">
    <property type="entry name" value="PP-bd_ACP"/>
</dbReference>
<dbReference type="GO" id="GO:0000036">
    <property type="term" value="F:acyl carrier activity"/>
    <property type="evidence" value="ECO:0007669"/>
    <property type="project" value="UniProtKB-UniRule"/>
</dbReference>
<organism evidence="5 6">
    <name type="scientific">Xenorhabdus japonica</name>
    <dbReference type="NCBI Taxonomy" id="53341"/>
    <lineage>
        <taxon>Bacteria</taxon>
        <taxon>Pseudomonadati</taxon>
        <taxon>Pseudomonadota</taxon>
        <taxon>Gammaproteobacteria</taxon>
        <taxon>Enterobacterales</taxon>
        <taxon>Morganellaceae</taxon>
        <taxon>Xenorhabdus</taxon>
    </lineage>
</organism>
<keyword evidence="3" id="KW-0275">Fatty acid biosynthesis</keyword>
<dbReference type="Proteomes" id="UP000199011">
    <property type="component" value="Unassembled WGS sequence"/>
</dbReference>
<dbReference type="InterPro" id="IPR036736">
    <property type="entry name" value="ACP-like_sf"/>
</dbReference>
<evidence type="ECO:0000313" key="6">
    <source>
        <dbReference type="Proteomes" id="UP000199011"/>
    </source>
</evidence>
<keyword evidence="1 3" id="KW-0596">Phosphopantetheine</keyword>
<reference evidence="6" key="1">
    <citation type="submission" date="2016-10" db="EMBL/GenBank/DDBJ databases">
        <authorList>
            <person name="Varghese N."/>
            <person name="Submissions S."/>
        </authorList>
    </citation>
    <scope>NUCLEOTIDE SEQUENCE [LARGE SCALE GENOMIC DNA]</scope>
    <source>
        <strain evidence="6">DSM 16522</strain>
    </source>
</reference>
<proteinExistence type="inferred from homology"/>